<reference evidence="1" key="1">
    <citation type="journal article" date="2021" name="Arch. Microbiol.">
        <title>Methyloradius palustris gen. nov., sp. nov., a methanol-oxidizing bacterium isolated from snow.</title>
        <authorList>
            <person name="Miyadera T."/>
            <person name="Kojima H."/>
            <person name="Fukui M."/>
        </authorList>
    </citation>
    <scope>NUCLEOTIDE SEQUENCE</scope>
    <source>
        <strain evidence="1">Zm11</strain>
    </source>
</reference>
<dbReference type="EMBL" id="AP024110">
    <property type="protein sequence ID" value="BCM25018.1"/>
    <property type="molecule type" value="Genomic_DNA"/>
</dbReference>
<sequence length="302" mass="35243">MRNLVEIVGLGELLAAHGVHDGYEDFESLYDRLASENVKPELLRTLEHQLHAYFAGMQLPEEVTLYDLLLLSLREKDVIATFNWDPFLAQAFRRNRSIRRLPKILFLHGNVEVGACPEHRRSGFIEQRCSVCGNLMRPSNLLFPVKHKDYTADPFIHSEWEQLQQALQSAYLVTIFGYSAPITDVEARSLLLKNWMENPTRELAEIDIIDIRPREDIEQSWFDFFVRQHYGIFTNVRQTTSFHHPRRSCEAFAMATLQQDPWSENNFPPLLNLEYLHKWLLPLIKEEEAEMFTGKPCAKSEL</sequence>
<evidence type="ECO:0008006" key="3">
    <source>
        <dbReference type="Google" id="ProtNLM"/>
    </source>
</evidence>
<dbReference type="AlphaFoldDB" id="A0A8D5K0R9"/>
<dbReference type="SUPFAM" id="SSF52467">
    <property type="entry name" value="DHS-like NAD/FAD-binding domain"/>
    <property type="match status" value="1"/>
</dbReference>
<gene>
    <name evidence="1" type="ORF">ZMTM_12770</name>
</gene>
<name>A0A8D5K0R9_9PROT</name>
<organism evidence="1 2">
    <name type="scientific">Methyloradius palustris</name>
    <dbReference type="NCBI Taxonomy" id="2778876"/>
    <lineage>
        <taxon>Bacteria</taxon>
        <taxon>Pseudomonadati</taxon>
        <taxon>Pseudomonadota</taxon>
        <taxon>Betaproteobacteria</taxon>
        <taxon>Nitrosomonadales</taxon>
        <taxon>Methylophilaceae</taxon>
        <taxon>Methyloradius</taxon>
    </lineage>
</organism>
<protein>
    <recommendedName>
        <fullName evidence="3">SIR2-like domain-containing protein</fullName>
    </recommendedName>
</protein>
<keyword evidence="2" id="KW-1185">Reference proteome</keyword>
<dbReference type="KEGG" id="mpau:ZMTM_12770"/>
<evidence type="ECO:0000313" key="1">
    <source>
        <dbReference type="EMBL" id="BCM25018.1"/>
    </source>
</evidence>
<accession>A0A8D5K0R9</accession>
<proteinExistence type="predicted"/>
<evidence type="ECO:0000313" key="2">
    <source>
        <dbReference type="Proteomes" id="UP000826722"/>
    </source>
</evidence>
<dbReference type="InterPro" id="IPR029035">
    <property type="entry name" value="DHS-like_NAD/FAD-binding_dom"/>
</dbReference>
<dbReference type="Proteomes" id="UP000826722">
    <property type="component" value="Chromosome"/>
</dbReference>